<evidence type="ECO:0000256" key="5">
    <source>
        <dbReference type="ARBA" id="ARBA00033747"/>
    </source>
</evidence>
<feature type="coiled-coil region" evidence="7">
    <location>
        <begin position="228"/>
        <end position="266"/>
    </location>
</feature>
<evidence type="ECO:0000256" key="6">
    <source>
        <dbReference type="ARBA" id="ARBA00033773"/>
    </source>
</evidence>
<evidence type="ECO:0000259" key="8">
    <source>
        <dbReference type="Pfam" id="PF13868"/>
    </source>
</evidence>
<dbReference type="PANTHER" id="PTHR31183:SF1">
    <property type="entry name" value="CILIA- AND FLAGELLA-ASSOCIATED PROTEIN 53"/>
    <property type="match status" value="1"/>
</dbReference>
<evidence type="ECO:0000256" key="4">
    <source>
        <dbReference type="ARBA" id="ARBA00023273"/>
    </source>
</evidence>
<evidence type="ECO:0000256" key="7">
    <source>
        <dbReference type="SAM" id="Coils"/>
    </source>
</evidence>
<dbReference type="InterPro" id="IPR043596">
    <property type="entry name" value="CFAP53/TCHP"/>
</dbReference>
<evidence type="ECO:0000256" key="2">
    <source>
        <dbReference type="ARBA" id="ARBA00023054"/>
    </source>
</evidence>
<dbReference type="InterPro" id="IPR043597">
    <property type="entry name" value="TPH_dom"/>
</dbReference>
<keyword evidence="4" id="KW-0966">Cell projection</keyword>
<feature type="coiled-coil region" evidence="7">
    <location>
        <begin position="325"/>
        <end position="363"/>
    </location>
</feature>
<feature type="coiled-coil region" evidence="7">
    <location>
        <begin position="449"/>
        <end position="491"/>
    </location>
</feature>
<feature type="coiled-coil region" evidence="7">
    <location>
        <begin position="121"/>
        <end position="151"/>
    </location>
</feature>
<evidence type="ECO:0000313" key="10">
    <source>
        <dbReference type="Proteomes" id="UP000001307"/>
    </source>
</evidence>
<dbReference type="Pfam" id="PF13868">
    <property type="entry name" value="TPH"/>
    <property type="match status" value="1"/>
</dbReference>
<comment type="similarity">
    <text evidence="5">Belongs to the CFAP53 family.</text>
</comment>
<sequence>MRTREFTGPTPHSVALMFRSNSNKPREYVIQERQRTALQNQRQDAMNQKMTQLTFDLKNEWEKKTDNAIRRRNIQNRVNAKLFEHELALEERKNRLSEILTEEESNFENELQHHLNGETKAEKLARMRARAKELAEKREAERLKIVEEKEEQRWRGECEELREVMSRRHQDEVCTARKHQIQIKAQLHKDHLEEEKLYTRLWREDELVKLHREETEAMQHHKANQQNLAILNKQVAFKLEKEREAEREKELEFQELEEERKQRREEDEAKYIDMLQKRETFKDDLLHHRDLRQKRDVRKKKEEIKLDAKIVKEASKALDDENHFAAELRDQRISYEKEYREYLRQLRQDEAEREAEIDRLYIEDQRREWEMKSAKQRDQNAARSKLLSEVMQIREQQLNHKAAIRKEEIEAKREERGRVMSDVETFKKEEIERKGRISEQNRYFKSYQMDQAQRLREVKQAEAEQVEKDHAEELERIAANHERVRRAVEKL</sequence>
<proteinExistence type="inferred from homology"/>
<evidence type="ECO:0000313" key="9">
    <source>
        <dbReference type="EMBL" id="CBY12975.1"/>
    </source>
</evidence>
<evidence type="ECO:0000256" key="3">
    <source>
        <dbReference type="ARBA" id="ARBA00023069"/>
    </source>
</evidence>
<keyword evidence="3" id="KW-0969">Cilium</keyword>
<dbReference type="AlphaFoldDB" id="E4XTB3"/>
<comment type="subcellular location">
    <subcellularLocation>
        <location evidence="1">Cell projection</location>
        <location evidence="1">Cilium</location>
    </subcellularLocation>
</comment>
<feature type="domain" description="Trichohyalin-plectin-homology" evidence="8">
    <location>
        <begin position="155"/>
        <end position="490"/>
    </location>
</feature>
<dbReference type="InParanoid" id="E4XTB3"/>
<dbReference type="GO" id="GO:0005929">
    <property type="term" value="C:cilium"/>
    <property type="evidence" value="ECO:0007669"/>
    <property type="project" value="UniProtKB-SubCell"/>
</dbReference>
<keyword evidence="10" id="KW-1185">Reference proteome</keyword>
<accession>E4XTB3</accession>
<reference evidence="9 10" key="1">
    <citation type="journal article" date="2010" name="Science">
        <title>Plasticity of animal genome architecture unmasked by rapid evolution of a pelagic tunicate.</title>
        <authorList>
            <person name="Denoeud F."/>
            <person name="Henriet S."/>
            <person name="Mungpakdee S."/>
            <person name="Aury J.M."/>
            <person name="Da Silva C."/>
            <person name="Brinkmann H."/>
            <person name="Mikhaleva J."/>
            <person name="Olsen L.C."/>
            <person name="Jubin C."/>
            <person name="Canestro C."/>
            <person name="Bouquet J.M."/>
            <person name="Danks G."/>
            <person name="Poulain J."/>
            <person name="Campsteijn C."/>
            <person name="Adamski M."/>
            <person name="Cross I."/>
            <person name="Yadetie F."/>
            <person name="Muffato M."/>
            <person name="Louis A."/>
            <person name="Butcher S."/>
            <person name="Tsagkogeorga G."/>
            <person name="Konrad A."/>
            <person name="Singh S."/>
            <person name="Jensen M.F."/>
            <person name="Cong E.H."/>
            <person name="Eikeseth-Otteraa H."/>
            <person name="Noel B."/>
            <person name="Anthouard V."/>
            <person name="Porcel B.M."/>
            <person name="Kachouri-Lafond R."/>
            <person name="Nishino A."/>
            <person name="Ugolini M."/>
            <person name="Chourrout P."/>
            <person name="Nishida H."/>
            <person name="Aasland R."/>
            <person name="Huzurbazar S."/>
            <person name="Westhof E."/>
            <person name="Delsuc F."/>
            <person name="Lehrach H."/>
            <person name="Reinhardt R."/>
            <person name="Weissenbach J."/>
            <person name="Roy S.W."/>
            <person name="Artiguenave F."/>
            <person name="Postlethwait J.H."/>
            <person name="Manak J.R."/>
            <person name="Thompson E.M."/>
            <person name="Jaillon O."/>
            <person name="Du Pasquier L."/>
            <person name="Boudinot P."/>
            <person name="Liberles D.A."/>
            <person name="Volff J.N."/>
            <person name="Philippe H."/>
            <person name="Lenhard B."/>
            <person name="Roest Crollius H."/>
            <person name="Wincker P."/>
            <person name="Chourrout D."/>
        </authorList>
    </citation>
    <scope>NUCLEOTIDE SEQUENCE [LARGE SCALE GENOMIC DNA]</scope>
</reference>
<dbReference type="Proteomes" id="UP000001307">
    <property type="component" value="Unassembled WGS sequence"/>
</dbReference>
<keyword evidence="2 7" id="KW-0175">Coiled coil</keyword>
<dbReference type="EMBL" id="FN653151">
    <property type="protein sequence ID" value="CBY12975.1"/>
    <property type="molecule type" value="Genomic_DNA"/>
</dbReference>
<organism evidence="9 10">
    <name type="scientific">Oikopleura dioica</name>
    <name type="common">Tunicate</name>
    <dbReference type="NCBI Taxonomy" id="34765"/>
    <lineage>
        <taxon>Eukaryota</taxon>
        <taxon>Metazoa</taxon>
        <taxon>Chordata</taxon>
        <taxon>Tunicata</taxon>
        <taxon>Appendicularia</taxon>
        <taxon>Copelata</taxon>
        <taxon>Oikopleuridae</taxon>
        <taxon>Oikopleura</taxon>
    </lineage>
</organism>
<dbReference type="OrthoDB" id="75950at2759"/>
<evidence type="ECO:0000256" key="1">
    <source>
        <dbReference type="ARBA" id="ARBA00004138"/>
    </source>
</evidence>
<dbReference type="PANTHER" id="PTHR31183">
    <property type="entry name" value="TRICHOPLEIN KERATIN FILAMENT-BINDING PROTEIN FAMILY MEMBER"/>
    <property type="match status" value="1"/>
</dbReference>
<gene>
    <name evidence="9" type="ORF">GSOID_T00003048001</name>
</gene>
<protein>
    <recommendedName>
        <fullName evidence="6">Cilia- and flagella-associated protein 53</fullName>
    </recommendedName>
</protein>
<name>E4XTB3_OIKDI</name>